<dbReference type="EMBL" id="MLJW01007591">
    <property type="protein sequence ID" value="OIQ65100.1"/>
    <property type="molecule type" value="Genomic_DNA"/>
</dbReference>
<name>A0A1J5PC72_9ZZZZ</name>
<accession>A0A1J5PC72</accession>
<protein>
    <submittedName>
        <fullName evidence="1">Uncharacterized protein</fullName>
    </submittedName>
</protein>
<organism evidence="1">
    <name type="scientific">mine drainage metagenome</name>
    <dbReference type="NCBI Taxonomy" id="410659"/>
    <lineage>
        <taxon>unclassified sequences</taxon>
        <taxon>metagenomes</taxon>
        <taxon>ecological metagenomes</taxon>
    </lineage>
</organism>
<sequence>MLMEVFTPRWPAMARLPRLLSTTTWGVRVARVVKLRPRTGRLSRLSGEMKAAALARSESTLEVAATTSTTALVSGARRMVKGAASPRFRVTLTLLAVWKPALVTVTE</sequence>
<comment type="caution">
    <text evidence="1">The sequence shown here is derived from an EMBL/GenBank/DDBJ whole genome shotgun (WGS) entry which is preliminary data.</text>
</comment>
<proteinExistence type="predicted"/>
<evidence type="ECO:0000313" key="1">
    <source>
        <dbReference type="EMBL" id="OIQ65100.1"/>
    </source>
</evidence>
<dbReference type="AlphaFoldDB" id="A0A1J5PC72"/>
<reference evidence="1" key="1">
    <citation type="submission" date="2016-10" db="EMBL/GenBank/DDBJ databases">
        <title>Sequence of Gallionella enrichment culture.</title>
        <authorList>
            <person name="Poehlein A."/>
            <person name="Muehling M."/>
            <person name="Daniel R."/>
        </authorList>
    </citation>
    <scope>NUCLEOTIDE SEQUENCE</scope>
</reference>
<gene>
    <name evidence="1" type="ORF">GALL_533450</name>
</gene>